<dbReference type="InterPro" id="IPR029066">
    <property type="entry name" value="PLP-binding_barrel"/>
</dbReference>
<protein>
    <recommendedName>
        <fullName evidence="2">Pyridoxal phosphate homeostasis protein</fullName>
        <shortName evidence="2">PLP homeostasis protein</shortName>
    </recommendedName>
</protein>
<comment type="caution">
    <text evidence="6">The sequence shown here is derived from an EMBL/GenBank/DDBJ whole genome shotgun (WGS) entry which is preliminary data.</text>
</comment>
<evidence type="ECO:0000313" key="6">
    <source>
        <dbReference type="EMBL" id="HIS35909.1"/>
    </source>
</evidence>
<dbReference type="CDD" id="cd00635">
    <property type="entry name" value="PLPDE_III_YBL036c_like"/>
    <property type="match status" value="1"/>
</dbReference>
<dbReference type="Pfam" id="PF01168">
    <property type="entry name" value="Ala_racemase_N"/>
    <property type="match status" value="1"/>
</dbReference>
<evidence type="ECO:0000259" key="5">
    <source>
        <dbReference type="Pfam" id="PF01168"/>
    </source>
</evidence>
<comment type="cofactor">
    <cofactor evidence="3">
        <name>pyridoxal 5'-phosphate</name>
        <dbReference type="ChEBI" id="CHEBI:597326"/>
    </cofactor>
</comment>
<accession>A0A9D1EYG1</accession>
<dbReference type="PANTHER" id="PTHR10146">
    <property type="entry name" value="PROLINE SYNTHETASE CO-TRANSCRIBED BACTERIAL HOMOLOG PROTEIN"/>
    <property type="match status" value="1"/>
</dbReference>
<gene>
    <name evidence="6" type="ORF">IAC10_04685</name>
</gene>
<evidence type="ECO:0000313" key="7">
    <source>
        <dbReference type="Proteomes" id="UP000823928"/>
    </source>
</evidence>
<sequence length="220" mass="24826">MFETVKMNLSRIQEEIAPYKPNIIAVTKYFGQDAIIAAYQAGLRDFGESRAVEAIEKINQLPKDVRENSRFHFIGHLQTNKARKVVENFDYIHSIDSVKLADAVSKAALESGKIQKILLQLNNANEIQKFGFSKEELITSFDVIRNMKGLHITGLMNMAPFGASDTELKDLFNDVVSTRNILEEKFNCKLPEVSMGMSQDYRIAAQCGATMLRIGRKLFS</sequence>
<reference evidence="6" key="1">
    <citation type="submission" date="2020-10" db="EMBL/GenBank/DDBJ databases">
        <authorList>
            <person name="Gilroy R."/>
        </authorList>
    </citation>
    <scope>NUCLEOTIDE SEQUENCE</scope>
    <source>
        <strain evidence="6">6276</strain>
    </source>
</reference>
<dbReference type="Gene3D" id="3.20.20.10">
    <property type="entry name" value="Alanine racemase"/>
    <property type="match status" value="1"/>
</dbReference>
<dbReference type="EMBL" id="DVIU01000096">
    <property type="protein sequence ID" value="HIS35909.1"/>
    <property type="molecule type" value="Genomic_DNA"/>
</dbReference>
<dbReference type="HAMAP" id="MF_02087">
    <property type="entry name" value="PLP_homeostasis"/>
    <property type="match status" value="1"/>
</dbReference>
<dbReference type="NCBIfam" id="TIGR00044">
    <property type="entry name" value="YggS family pyridoxal phosphate-dependent enzyme"/>
    <property type="match status" value="1"/>
</dbReference>
<dbReference type="GO" id="GO:0030170">
    <property type="term" value="F:pyridoxal phosphate binding"/>
    <property type="evidence" value="ECO:0007669"/>
    <property type="project" value="UniProtKB-UniRule"/>
</dbReference>
<evidence type="ECO:0000256" key="2">
    <source>
        <dbReference type="HAMAP-Rule" id="MF_02087"/>
    </source>
</evidence>
<evidence type="ECO:0000256" key="4">
    <source>
        <dbReference type="RuleBase" id="RU004514"/>
    </source>
</evidence>
<keyword evidence="1 2" id="KW-0663">Pyridoxal phosphate</keyword>
<dbReference type="InterPro" id="IPR011078">
    <property type="entry name" value="PyrdxlP_homeostasis"/>
</dbReference>
<dbReference type="Proteomes" id="UP000823928">
    <property type="component" value="Unassembled WGS sequence"/>
</dbReference>
<evidence type="ECO:0000256" key="1">
    <source>
        <dbReference type="ARBA" id="ARBA00022898"/>
    </source>
</evidence>
<organism evidence="6 7">
    <name type="scientific">Candidatus Scatousia excrementigallinarum</name>
    <dbReference type="NCBI Taxonomy" id="2840935"/>
    <lineage>
        <taxon>Bacteria</taxon>
        <taxon>Candidatus Scatousia</taxon>
    </lineage>
</organism>
<evidence type="ECO:0000256" key="3">
    <source>
        <dbReference type="PIRSR" id="PIRSR004848-1"/>
    </source>
</evidence>
<comment type="similarity">
    <text evidence="2 4">Belongs to the pyridoxal phosphate-binding protein YggS/PROSC family.</text>
</comment>
<feature type="domain" description="Alanine racemase N-terminal" evidence="5">
    <location>
        <begin position="5"/>
        <end position="218"/>
    </location>
</feature>
<dbReference type="SUPFAM" id="SSF51419">
    <property type="entry name" value="PLP-binding barrel"/>
    <property type="match status" value="1"/>
</dbReference>
<comment type="function">
    <text evidence="2">Pyridoxal 5'-phosphate (PLP)-binding protein, which is involved in PLP homeostasis.</text>
</comment>
<dbReference type="PROSITE" id="PS01211">
    <property type="entry name" value="UPF0001"/>
    <property type="match status" value="1"/>
</dbReference>
<dbReference type="InterPro" id="IPR001608">
    <property type="entry name" value="Ala_racemase_N"/>
</dbReference>
<proteinExistence type="inferred from homology"/>
<dbReference type="PANTHER" id="PTHR10146:SF14">
    <property type="entry name" value="PYRIDOXAL PHOSPHATE HOMEOSTASIS PROTEIN"/>
    <property type="match status" value="1"/>
</dbReference>
<feature type="modified residue" description="N6-(pyridoxal phosphate)lysine" evidence="2 3">
    <location>
        <position position="28"/>
    </location>
</feature>
<name>A0A9D1EYG1_9BACT</name>
<reference evidence="6" key="2">
    <citation type="journal article" date="2021" name="PeerJ">
        <title>Extensive microbial diversity within the chicken gut microbiome revealed by metagenomics and culture.</title>
        <authorList>
            <person name="Gilroy R."/>
            <person name="Ravi A."/>
            <person name="Getino M."/>
            <person name="Pursley I."/>
            <person name="Horton D.L."/>
            <person name="Alikhan N.F."/>
            <person name="Baker D."/>
            <person name="Gharbi K."/>
            <person name="Hall N."/>
            <person name="Watson M."/>
            <person name="Adriaenssens E.M."/>
            <person name="Foster-Nyarko E."/>
            <person name="Jarju S."/>
            <person name="Secka A."/>
            <person name="Antonio M."/>
            <person name="Oren A."/>
            <person name="Chaudhuri R.R."/>
            <person name="La Ragione R."/>
            <person name="Hildebrand F."/>
            <person name="Pallen M.J."/>
        </authorList>
    </citation>
    <scope>NUCLEOTIDE SEQUENCE</scope>
    <source>
        <strain evidence="6">6276</strain>
    </source>
</reference>
<dbReference type="AlphaFoldDB" id="A0A9D1EYG1"/>
<dbReference type="PIRSF" id="PIRSF004848">
    <property type="entry name" value="YBL036c_PLPDEIII"/>
    <property type="match status" value="1"/>
</dbReference>